<keyword evidence="4" id="KW-1185">Reference proteome</keyword>
<keyword evidence="2" id="KW-0732">Signal</keyword>
<evidence type="ECO:0000256" key="2">
    <source>
        <dbReference type="SAM" id="SignalP"/>
    </source>
</evidence>
<reference evidence="4" key="1">
    <citation type="journal article" date="2018" name="Nat. Microbiol.">
        <title>Leveraging single-cell genomics to expand the fungal tree of life.</title>
        <authorList>
            <person name="Ahrendt S.R."/>
            <person name="Quandt C.A."/>
            <person name="Ciobanu D."/>
            <person name="Clum A."/>
            <person name="Salamov A."/>
            <person name="Andreopoulos B."/>
            <person name="Cheng J.F."/>
            <person name="Woyke T."/>
            <person name="Pelin A."/>
            <person name="Henrissat B."/>
            <person name="Reynolds N.K."/>
            <person name="Benny G.L."/>
            <person name="Smith M.E."/>
            <person name="James T.Y."/>
            <person name="Grigoriev I.V."/>
        </authorList>
    </citation>
    <scope>NUCLEOTIDE SEQUENCE [LARGE SCALE GENOMIC DNA]</scope>
    <source>
        <strain evidence="4">RSA 468</strain>
    </source>
</reference>
<dbReference type="Proteomes" id="UP000268162">
    <property type="component" value="Unassembled WGS sequence"/>
</dbReference>
<proteinExistence type="predicted"/>
<gene>
    <name evidence="3" type="ORF">BJ085DRAFT_29418</name>
</gene>
<evidence type="ECO:0000313" key="4">
    <source>
        <dbReference type="Proteomes" id="UP000268162"/>
    </source>
</evidence>
<feature type="region of interest" description="Disordered" evidence="1">
    <location>
        <begin position="541"/>
        <end position="561"/>
    </location>
</feature>
<feature type="chain" id="PRO_5020856818" evidence="2">
    <location>
        <begin position="32"/>
        <end position="561"/>
    </location>
</feature>
<protein>
    <submittedName>
        <fullName evidence="3">Uncharacterized protein</fullName>
    </submittedName>
</protein>
<evidence type="ECO:0000313" key="3">
    <source>
        <dbReference type="EMBL" id="RKP38928.1"/>
    </source>
</evidence>
<accession>A0A4P9ZZQ5</accession>
<name>A0A4P9ZZQ5_9FUNG</name>
<evidence type="ECO:0000256" key="1">
    <source>
        <dbReference type="SAM" id="MobiDB-lite"/>
    </source>
</evidence>
<organism evidence="3 4">
    <name type="scientific">Dimargaris cristalligena</name>
    <dbReference type="NCBI Taxonomy" id="215637"/>
    <lineage>
        <taxon>Eukaryota</taxon>
        <taxon>Fungi</taxon>
        <taxon>Fungi incertae sedis</taxon>
        <taxon>Zoopagomycota</taxon>
        <taxon>Kickxellomycotina</taxon>
        <taxon>Dimargaritomycetes</taxon>
        <taxon>Dimargaritales</taxon>
        <taxon>Dimargaritaceae</taxon>
        <taxon>Dimargaris</taxon>
    </lineage>
</organism>
<feature type="compositionally biased region" description="Low complexity" evidence="1">
    <location>
        <begin position="550"/>
        <end position="561"/>
    </location>
</feature>
<sequence>MCPVFSRNRPLAYATMVALFALVALNSMVHGSPAPNMGESLPVLGLWDPLNSPDPMPNREPLPFADIQALVRQWVEQTVNRFIVDQGANPKGKTVPSYLRNIQVESTPMRFKKRNNLIGTALEIIHVLWCGITRRYLVSIQRRISWTERVGGETLTLQLREYSVQGHQANGVGGQAENDEPLAKSLITINQDEAIGFITRKLLKGEAPDLKPVLLGIYRDELAGFPNLGYEYDGVNKQFRLAKLVEEQWENVATMTVRSPWWAFQQYLVPAEMVVLNYEVYAGATVGSVLGNGYVFNYPIHPEIRAYATTEFRGKLELVPLESLPALTKKQKNQSRQGGNPISMVRMKFLGDSRKIIEETQPFLAGGKGESFFDKVKNRIADVGGHLQSRGWSTACGLPLSMRIDILSLYGFGISSRSRIDGREASNEPLQFTVYISLTRRLRSPNNAMEGKISNDFPKMASCYYLQIDEDQPTVARLFYFVDSEHPEEYSQDLDNPHLVDHVLFRWFTERHLGGTHLKLTLAPPTSTSNPTLTMPTPMSAAQIGPEYPPLSSYSSSLTTV</sequence>
<dbReference type="AlphaFoldDB" id="A0A4P9ZZQ5"/>
<feature type="signal peptide" evidence="2">
    <location>
        <begin position="1"/>
        <end position="31"/>
    </location>
</feature>
<dbReference type="EMBL" id="ML002316">
    <property type="protein sequence ID" value="RKP38928.1"/>
    <property type="molecule type" value="Genomic_DNA"/>
</dbReference>